<dbReference type="GO" id="GO:0016787">
    <property type="term" value="F:hydrolase activity"/>
    <property type="evidence" value="ECO:0007669"/>
    <property type="project" value="UniProtKB-KW"/>
</dbReference>
<organism evidence="4">
    <name type="scientific">Acerihabitans sp. KWT182</name>
    <dbReference type="NCBI Taxonomy" id="3157919"/>
    <lineage>
        <taxon>Bacteria</taxon>
        <taxon>Pseudomonadati</taxon>
        <taxon>Pseudomonadota</taxon>
        <taxon>Gammaproteobacteria</taxon>
        <taxon>Enterobacterales</taxon>
        <taxon>Pectobacteriaceae</taxon>
        <taxon>Acerihabitans</taxon>
    </lineage>
</organism>
<keyword evidence="2" id="KW-0456">Lyase</keyword>
<gene>
    <name evidence="4" type="ORF">ABK905_18460</name>
</gene>
<dbReference type="InterPro" id="IPR029058">
    <property type="entry name" value="AB_hydrolase_fold"/>
</dbReference>
<keyword evidence="4" id="KW-0378">Hydrolase</keyword>
<dbReference type="Pfam" id="PF00561">
    <property type="entry name" value="Abhydrolase_1"/>
    <property type="match status" value="1"/>
</dbReference>
<keyword evidence="1" id="KW-0474">Menaquinone biosynthesis</keyword>
<reference evidence="4" key="1">
    <citation type="submission" date="2024-06" db="EMBL/GenBank/DDBJ databases">
        <authorList>
            <person name="Coelho C."/>
            <person name="Bento M."/>
            <person name="Garcia E."/>
            <person name="Camelo A."/>
            <person name="Brandao I."/>
            <person name="Espirito Santo C."/>
            <person name="Trovao J."/>
            <person name="Verissimo A."/>
            <person name="Costa J."/>
            <person name="Tiago I."/>
        </authorList>
    </citation>
    <scope>NUCLEOTIDE SEQUENCE</scope>
    <source>
        <strain evidence="4">KWT182</strain>
    </source>
</reference>
<feature type="domain" description="AB hydrolase-1" evidence="3">
    <location>
        <begin position="16"/>
        <end position="113"/>
    </location>
</feature>
<dbReference type="GO" id="GO:0016829">
    <property type="term" value="F:lyase activity"/>
    <property type="evidence" value="ECO:0007669"/>
    <property type="project" value="UniProtKB-KW"/>
</dbReference>
<dbReference type="EMBL" id="CP157947">
    <property type="protein sequence ID" value="XBS68617.1"/>
    <property type="molecule type" value="Genomic_DNA"/>
</dbReference>
<proteinExistence type="predicted"/>
<protein>
    <submittedName>
        <fullName evidence="4">Alpha/beta fold hydrolase</fullName>
    </submittedName>
</protein>
<name>A0AAU7Q653_9GAMM</name>
<sequence length="172" mass="17936">MKWAVHRLRPGKAGRPWLIWLHGLLGSGADWAPVLPYFDGWPQAALDLPGHGASCAIAPESFAAVSQGLAHTLASLGIEHYILIGYSLGGRIALYHACRNSPAGLRGLFVEGAHPGVGQPAGPGRAFAPRRRLGPAFRPTALEAGIDRLVSTTGVQRFVHPAAPGAGGVAHP</sequence>
<dbReference type="SUPFAM" id="SSF53474">
    <property type="entry name" value="alpha/beta-Hydrolases"/>
    <property type="match status" value="1"/>
</dbReference>
<dbReference type="InterPro" id="IPR000073">
    <property type="entry name" value="AB_hydrolase_1"/>
</dbReference>
<dbReference type="PANTHER" id="PTHR42916:SF1">
    <property type="entry name" value="PROTEIN PHYLLO, CHLOROPLASTIC"/>
    <property type="match status" value="1"/>
</dbReference>
<evidence type="ECO:0000313" key="4">
    <source>
        <dbReference type="EMBL" id="XBS68617.1"/>
    </source>
</evidence>
<dbReference type="PANTHER" id="PTHR42916">
    <property type="entry name" value="2-SUCCINYL-5-ENOLPYRUVYL-6-HYDROXY-3-CYCLOHEXENE-1-CARBOXYLATE SYNTHASE"/>
    <property type="match status" value="1"/>
</dbReference>
<evidence type="ECO:0000256" key="1">
    <source>
        <dbReference type="ARBA" id="ARBA00022428"/>
    </source>
</evidence>
<evidence type="ECO:0000256" key="2">
    <source>
        <dbReference type="ARBA" id="ARBA00023239"/>
    </source>
</evidence>
<evidence type="ECO:0000259" key="3">
    <source>
        <dbReference type="Pfam" id="PF00561"/>
    </source>
</evidence>
<accession>A0AAU7Q653</accession>
<dbReference type="AlphaFoldDB" id="A0AAU7Q653"/>
<dbReference type="GO" id="GO:0009234">
    <property type="term" value="P:menaquinone biosynthetic process"/>
    <property type="evidence" value="ECO:0007669"/>
    <property type="project" value="UniProtKB-KW"/>
</dbReference>
<dbReference type="Gene3D" id="3.40.50.1820">
    <property type="entry name" value="alpha/beta hydrolase"/>
    <property type="match status" value="1"/>
</dbReference>